<dbReference type="Pfam" id="PF00623">
    <property type="entry name" value="RNA_pol_Rpb1_2"/>
    <property type="match status" value="1"/>
</dbReference>
<evidence type="ECO:0000256" key="4">
    <source>
        <dbReference type="ARBA" id="ARBA00022695"/>
    </source>
</evidence>
<dbReference type="GO" id="GO:0003899">
    <property type="term" value="F:DNA-directed RNA polymerase activity"/>
    <property type="evidence" value="ECO:0007669"/>
    <property type="project" value="UniProtKB-EC"/>
</dbReference>
<evidence type="ECO:0000256" key="3">
    <source>
        <dbReference type="ARBA" id="ARBA00022679"/>
    </source>
</evidence>
<keyword evidence="5" id="KW-0862">Zinc</keyword>
<reference evidence="10" key="1">
    <citation type="journal article" date="2019" name="Nat. Commun.">
        <title>The genome of broomcorn millet.</title>
        <authorList>
            <person name="Zou C."/>
            <person name="Miki D."/>
            <person name="Li D."/>
            <person name="Tang Q."/>
            <person name="Xiao L."/>
            <person name="Rajput S."/>
            <person name="Deng P."/>
            <person name="Jia W."/>
            <person name="Huang R."/>
            <person name="Zhang M."/>
            <person name="Sun Y."/>
            <person name="Hu J."/>
            <person name="Fu X."/>
            <person name="Schnable P.S."/>
            <person name="Li F."/>
            <person name="Zhang H."/>
            <person name="Feng B."/>
            <person name="Zhu X."/>
            <person name="Liu R."/>
            <person name="Schnable J.C."/>
            <person name="Zhu J.-K."/>
            <person name="Zhang H."/>
        </authorList>
    </citation>
    <scope>NUCLEOTIDE SEQUENCE [LARGE SCALE GENOMIC DNA]</scope>
</reference>
<dbReference type="InterPro" id="IPR042102">
    <property type="entry name" value="RNA_pol_Rpb1_3_sf"/>
</dbReference>
<dbReference type="GO" id="GO:0000428">
    <property type="term" value="C:DNA-directed RNA polymerase complex"/>
    <property type="evidence" value="ECO:0007669"/>
    <property type="project" value="UniProtKB-KW"/>
</dbReference>
<dbReference type="InterPro" id="IPR007066">
    <property type="entry name" value="RNA_pol_Rpb1_3"/>
</dbReference>
<dbReference type="SMART" id="SM00663">
    <property type="entry name" value="RPOLA_N"/>
    <property type="match status" value="1"/>
</dbReference>
<dbReference type="InterPro" id="IPR000722">
    <property type="entry name" value="RNA_pol_asu"/>
</dbReference>
<comment type="caution">
    <text evidence="9">The sequence shown here is derived from an EMBL/GenBank/DDBJ whole genome shotgun (WGS) entry which is preliminary data.</text>
</comment>
<dbReference type="Pfam" id="PF04983">
    <property type="entry name" value="RNA_pol_Rpb1_3"/>
    <property type="match status" value="1"/>
</dbReference>
<dbReference type="PANTHER" id="PTHR19376">
    <property type="entry name" value="DNA-DIRECTED RNA POLYMERASE"/>
    <property type="match status" value="1"/>
</dbReference>
<evidence type="ECO:0000256" key="6">
    <source>
        <dbReference type="ARBA" id="ARBA00023163"/>
    </source>
</evidence>
<comment type="catalytic activity">
    <reaction evidence="7">
        <text>RNA(n) + a ribonucleoside 5'-triphosphate = RNA(n+1) + diphosphate</text>
        <dbReference type="Rhea" id="RHEA:21248"/>
        <dbReference type="Rhea" id="RHEA-COMP:14527"/>
        <dbReference type="Rhea" id="RHEA-COMP:17342"/>
        <dbReference type="ChEBI" id="CHEBI:33019"/>
        <dbReference type="ChEBI" id="CHEBI:61557"/>
        <dbReference type="ChEBI" id="CHEBI:140395"/>
        <dbReference type="EC" id="2.7.7.6"/>
    </reaction>
</comment>
<sequence length="1313" mass="146887">MELNHELPRATLNAIKFDLMTSTDMEKLSSISIIEVSDVTSPKLGLPNGSPQCETCGSQSERDCDGHFGVTKLAATVHNPYFIDEVVNFLNQICPGCLSPRESIDLKRLESEPVRATCKYCSKDGSKLYPSVIFKTLSSPRVLLSKSKLHRSPSVMERISIVAEATDRVSNKSKSKGSLEGLPQDYWDFVPSENQQLQSTMTKIILSPYQLYSRKTDGETTTDTYGMKWLKDAVLSKRSDNAFRSIMVGDPKIRLWEIGIPEGLASNLVVSEHVSSYNLVNINLKCNLHLLAKEELFIRRNGKLMFIRKANQLEVGDIAYRPLQDGDLILINRPPSVHQHSLIALSAKILPIQSVVSINPLCCTPFLGDFDGDCLHGYIPQSIRSRIELGELVSLHQQLLNMQDGRSLVSLTHDSLAAAYLLTSTDVFLKKSELQQLQMLCLSVSKAPVPAIVKSMDFRGSLWTGKQFFSMLLPSGMNFSCDRKLHIIDSEVLTCSSGSSWLQNSTSGLFSIMFKQYGHKALDFLSSAQEVLCEFLTMRGLSVSLSDLYMFSDHYSRRKLTEGVKLALDEAEEAFRIKQILLDPINIPVLKCHDETEDVTYRQSDYIQSNLSVVRSSIMAFKDVFSDLLKMVQQHVSNDNSLMVMINAGSKGSMLKYAQQTACVGLQLPASKFPFRIPSQLSCISWNEQKSLDCEAEGTNGHVGGQNLYTVIRNSFIEGLNPLECLLHAISGRANFFSEHADVPGTLTRKLMYHLRDLHVGYDGTVRSSYRQHITQFSYETADDMYCNRDWVDEIGAPVGSWAACSISEAAYGALDHPVNGLEDSPLMNLQEVFKCHKATNSGDHVGLLFLSKHLKKYRYGLEYASLEEMMKKKRLGLGFVVEELRKEYDTTRNQLNNAIPSVRISKRKCSVGDECVQNSTCCITVVAQAEPNSMFQLDTIKKRVIPIILDTLLKGFLEFKDVEIQCWHDGELLVKVGMSEHCKAGRFWATLQNACIPVMELIDWDQSQPKNVYDIFCSYGIDSAWKCFVESLKSVTADIGRNVRREHLLVVADSLSVTGQFHALSSQGLKQQHTRLSISSPFSEACFSRPAQSFINAAKQCSVDNLCGSLDAIAWGKEPFNGTSGPFEIMHVGKPHEPEENESIYGFLCNPEVRNFEKNHMDTCRHSTENASRCRLACKCKGSATVKGGDITIDQGFLHAKVGIWDNILDMRTSLQNMLREYPLNGYVMEPDKSQLVEALKFHPKGAEKIGVGVKEIKIGLNPSHPGTRCFILLRNDDTTEDFSYNKCVQGAANFISPQLGSYFEKKLYHRG</sequence>
<evidence type="ECO:0000313" key="10">
    <source>
        <dbReference type="Proteomes" id="UP000275267"/>
    </source>
</evidence>
<dbReference type="Gene3D" id="2.40.40.20">
    <property type="match status" value="1"/>
</dbReference>
<organism evidence="9 10">
    <name type="scientific">Panicum miliaceum</name>
    <name type="common">Proso millet</name>
    <name type="synonym">Broomcorn millet</name>
    <dbReference type="NCBI Taxonomy" id="4540"/>
    <lineage>
        <taxon>Eukaryota</taxon>
        <taxon>Viridiplantae</taxon>
        <taxon>Streptophyta</taxon>
        <taxon>Embryophyta</taxon>
        <taxon>Tracheophyta</taxon>
        <taxon>Spermatophyta</taxon>
        <taxon>Magnoliopsida</taxon>
        <taxon>Liliopsida</taxon>
        <taxon>Poales</taxon>
        <taxon>Poaceae</taxon>
        <taxon>PACMAD clade</taxon>
        <taxon>Panicoideae</taxon>
        <taxon>Panicodae</taxon>
        <taxon>Paniceae</taxon>
        <taxon>Panicinae</taxon>
        <taxon>Panicum</taxon>
        <taxon>Panicum sect. Panicum</taxon>
    </lineage>
</organism>
<evidence type="ECO:0000256" key="1">
    <source>
        <dbReference type="ARBA" id="ARBA00012418"/>
    </source>
</evidence>
<keyword evidence="6" id="KW-0804">Transcription</keyword>
<evidence type="ECO:0000256" key="2">
    <source>
        <dbReference type="ARBA" id="ARBA00022478"/>
    </source>
</evidence>
<dbReference type="EC" id="2.7.7.6" evidence="1"/>
<dbReference type="FunFam" id="4.10.860.120:FF:000010">
    <property type="entry name" value="DNA-directed RNA polymerase subunit"/>
    <property type="match status" value="1"/>
</dbReference>
<dbReference type="Pfam" id="PF11523">
    <property type="entry name" value="DUF3223"/>
    <property type="match status" value="1"/>
</dbReference>
<evidence type="ECO:0000313" key="9">
    <source>
        <dbReference type="EMBL" id="RLM74035.1"/>
    </source>
</evidence>
<evidence type="ECO:0000256" key="7">
    <source>
        <dbReference type="ARBA" id="ARBA00048552"/>
    </source>
</evidence>
<evidence type="ECO:0000259" key="8">
    <source>
        <dbReference type="SMART" id="SM00663"/>
    </source>
</evidence>
<dbReference type="InterPro" id="IPR044893">
    <property type="entry name" value="RNA_pol_Rpb1_clamp_domain"/>
</dbReference>
<dbReference type="Gene3D" id="3.30.1490.180">
    <property type="entry name" value="RNA polymerase ii"/>
    <property type="match status" value="1"/>
</dbReference>
<keyword evidence="3" id="KW-0808">Transferase</keyword>
<dbReference type="GO" id="GO:0003677">
    <property type="term" value="F:DNA binding"/>
    <property type="evidence" value="ECO:0007669"/>
    <property type="project" value="InterPro"/>
</dbReference>
<keyword evidence="2 9" id="KW-0240">DNA-directed RNA polymerase</keyword>
<dbReference type="InterPro" id="IPR006592">
    <property type="entry name" value="RNA_pol_N"/>
</dbReference>
<dbReference type="FunFam" id="1.10.274.100:FF:000010">
    <property type="entry name" value="DNA-directed RNA polymerase subunit"/>
    <property type="match status" value="1"/>
</dbReference>
<protein>
    <recommendedName>
        <fullName evidence="1">DNA-directed RNA polymerase</fullName>
        <ecNumber evidence="1">2.7.7.6</ecNumber>
    </recommendedName>
</protein>
<accession>A0A3L6Q5Z6</accession>
<dbReference type="Proteomes" id="UP000275267">
    <property type="component" value="Unassembled WGS sequence"/>
</dbReference>
<gene>
    <name evidence="9" type="ORF">C2845_PM15G19070</name>
</gene>
<dbReference type="InterPro" id="IPR038120">
    <property type="entry name" value="Rpb1_funnel_sf"/>
</dbReference>
<proteinExistence type="predicted"/>
<dbReference type="InterPro" id="IPR045867">
    <property type="entry name" value="DNA-dir_RpoC_beta_prime"/>
</dbReference>
<dbReference type="Pfam" id="PF05000">
    <property type="entry name" value="RNA_pol_Rpb1_4"/>
    <property type="match status" value="1"/>
</dbReference>
<dbReference type="Gene3D" id="1.10.132.30">
    <property type="match status" value="1"/>
</dbReference>
<dbReference type="Gene3D" id="1.10.274.100">
    <property type="entry name" value="RNA polymerase Rpb1, domain 3"/>
    <property type="match status" value="1"/>
</dbReference>
<dbReference type="STRING" id="4540.A0A3L6Q5Z6"/>
<dbReference type="InterPro" id="IPR007083">
    <property type="entry name" value="RNA_pol_Rpb1_4"/>
</dbReference>
<dbReference type="Gene3D" id="3.10.450.40">
    <property type="match status" value="1"/>
</dbReference>
<name>A0A3L6Q5Z6_PANMI</name>
<dbReference type="EMBL" id="PQIB02000013">
    <property type="protein sequence ID" value="RLM74035.1"/>
    <property type="molecule type" value="Genomic_DNA"/>
</dbReference>
<dbReference type="OrthoDB" id="409625at2759"/>
<dbReference type="FunFam" id="3.10.450.40:FF:000032">
    <property type="entry name" value="Required to maintain repression6"/>
    <property type="match status" value="1"/>
</dbReference>
<evidence type="ECO:0000256" key="5">
    <source>
        <dbReference type="ARBA" id="ARBA00022833"/>
    </source>
</evidence>
<feature type="domain" description="RNA polymerase N-terminal" evidence="8">
    <location>
        <begin position="130"/>
        <end position="423"/>
    </location>
</feature>
<dbReference type="PANTHER" id="PTHR19376:SF36">
    <property type="entry name" value="DNA-DIRECTED RNA POLYMERASE IV SUBUNIT 1"/>
    <property type="match status" value="1"/>
</dbReference>
<dbReference type="SUPFAM" id="SSF64484">
    <property type="entry name" value="beta and beta-prime subunits of DNA dependent RNA-polymerase"/>
    <property type="match status" value="1"/>
</dbReference>
<dbReference type="Gene3D" id="4.10.860.120">
    <property type="entry name" value="RNA polymerase II, clamp domain"/>
    <property type="match status" value="1"/>
</dbReference>
<keyword evidence="10" id="KW-1185">Reference proteome</keyword>
<keyword evidence="4" id="KW-0548">Nucleotidyltransferase</keyword>
<dbReference type="GO" id="GO:0006351">
    <property type="term" value="P:DNA-templated transcription"/>
    <property type="evidence" value="ECO:0007669"/>
    <property type="project" value="InterPro"/>
</dbReference>